<feature type="region of interest" description="Disordered" evidence="1">
    <location>
        <begin position="66"/>
        <end position="96"/>
    </location>
</feature>
<evidence type="ECO:0000313" key="3">
    <source>
        <dbReference type="Proteomes" id="UP001221757"/>
    </source>
</evidence>
<name>A0AAD7CQS4_MYCRO</name>
<comment type="caution">
    <text evidence="2">The sequence shown here is derived from an EMBL/GenBank/DDBJ whole genome shotgun (WGS) entry which is preliminary data.</text>
</comment>
<dbReference type="Proteomes" id="UP001221757">
    <property type="component" value="Unassembled WGS sequence"/>
</dbReference>
<feature type="compositionally biased region" description="Polar residues" evidence="1">
    <location>
        <begin position="147"/>
        <end position="167"/>
    </location>
</feature>
<sequence>MTHILKQAKSWGTNQATHKPKPHKPTPAKFKLRLAGLAAPIRGRSAPRSRYGASIAAGRVCNSARRTKLGGAKDGVGRKEGQQSRADPVLPSGFGRDAEEAGWVKRTDYSAANLVYIDTYHRGDLRNADIDQKLQLLRGQSRELEENYSSESQTFMSEDPTSVGNVK</sequence>
<feature type="region of interest" description="Disordered" evidence="1">
    <location>
        <begin position="1"/>
        <end position="28"/>
    </location>
</feature>
<evidence type="ECO:0000313" key="2">
    <source>
        <dbReference type="EMBL" id="KAJ7658889.1"/>
    </source>
</evidence>
<dbReference type="AlphaFoldDB" id="A0AAD7CQS4"/>
<dbReference type="EMBL" id="JARKIE010000276">
    <property type="protein sequence ID" value="KAJ7658889.1"/>
    <property type="molecule type" value="Genomic_DNA"/>
</dbReference>
<evidence type="ECO:0000256" key="1">
    <source>
        <dbReference type="SAM" id="MobiDB-lite"/>
    </source>
</evidence>
<proteinExistence type="predicted"/>
<protein>
    <submittedName>
        <fullName evidence="2">Uncharacterized protein</fullName>
    </submittedName>
</protein>
<organism evidence="2 3">
    <name type="scientific">Mycena rosella</name>
    <name type="common">Pink bonnet</name>
    <name type="synonym">Agaricus rosellus</name>
    <dbReference type="NCBI Taxonomy" id="1033263"/>
    <lineage>
        <taxon>Eukaryota</taxon>
        <taxon>Fungi</taxon>
        <taxon>Dikarya</taxon>
        <taxon>Basidiomycota</taxon>
        <taxon>Agaricomycotina</taxon>
        <taxon>Agaricomycetes</taxon>
        <taxon>Agaricomycetidae</taxon>
        <taxon>Agaricales</taxon>
        <taxon>Marasmiineae</taxon>
        <taxon>Mycenaceae</taxon>
        <taxon>Mycena</taxon>
    </lineage>
</organism>
<accession>A0AAD7CQS4</accession>
<feature type="region of interest" description="Disordered" evidence="1">
    <location>
        <begin position="142"/>
        <end position="167"/>
    </location>
</feature>
<feature type="compositionally biased region" description="Basic residues" evidence="1">
    <location>
        <begin position="18"/>
        <end position="28"/>
    </location>
</feature>
<gene>
    <name evidence="2" type="ORF">B0H17DRAFT_1145500</name>
</gene>
<reference evidence="2" key="1">
    <citation type="submission" date="2023-03" db="EMBL/GenBank/DDBJ databases">
        <title>Massive genome expansion in bonnet fungi (Mycena s.s.) driven by repeated elements and novel gene families across ecological guilds.</title>
        <authorList>
            <consortium name="Lawrence Berkeley National Laboratory"/>
            <person name="Harder C.B."/>
            <person name="Miyauchi S."/>
            <person name="Viragh M."/>
            <person name="Kuo A."/>
            <person name="Thoen E."/>
            <person name="Andreopoulos B."/>
            <person name="Lu D."/>
            <person name="Skrede I."/>
            <person name="Drula E."/>
            <person name="Henrissat B."/>
            <person name="Morin E."/>
            <person name="Kohler A."/>
            <person name="Barry K."/>
            <person name="LaButti K."/>
            <person name="Morin E."/>
            <person name="Salamov A."/>
            <person name="Lipzen A."/>
            <person name="Mereny Z."/>
            <person name="Hegedus B."/>
            <person name="Baldrian P."/>
            <person name="Stursova M."/>
            <person name="Weitz H."/>
            <person name="Taylor A."/>
            <person name="Grigoriev I.V."/>
            <person name="Nagy L.G."/>
            <person name="Martin F."/>
            <person name="Kauserud H."/>
        </authorList>
    </citation>
    <scope>NUCLEOTIDE SEQUENCE</scope>
    <source>
        <strain evidence="2">CBHHK067</strain>
    </source>
</reference>
<keyword evidence="3" id="KW-1185">Reference proteome</keyword>